<feature type="compositionally biased region" description="Acidic residues" evidence="1">
    <location>
        <begin position="73"/>
        <end position="104"/>
    </location>
</feature>
<protein>
    <submittedName>
        <fullName evidence="2">Uncharacterized protein</fullName>
    </submittedName>
</protein>
<reference evidence="2" key="1">
    <citation type="submission" date="2020-07" db="EMBL/GenBank/DDBJ databases">
        <authorList>
            <person name="Nazaruddin N."/>
        </authorList>
    </citation>
    <scope>NUCLEOTIDE SEQUENCE</scope>
</reference>
<feature type="non-terminal residue" evidence="2">
    <location>
        <position position="1"/>
    </location>
</feature>
<sequence>MLIQKKELLEILLEEGKRYLFIMEEFYNELKKMSCDEKLLSLLDRYSRYKIRLREDMEKLREMYDRDIVVDVNDNDDDDDEDDDNDDNDDDDDGDDDDDDAGIEDGNEMEYMEIELEEDEDLFFEEQFQYFCNIMYRKYTLANMEMFILRLLKANESSMNLQLSIYSKLQICLKRYCKRVRLFLRGNKIFVQSQDGFRKKELNTRTKNKYKQLQRLLLTIRE</sequence>
<accession>A0A6V7HBJ1</accession>
<evidence type="ECO:0000313" key="3">
    <source>
        <dbReference type="Proteomes" id="UP000752696"/>
    </source>
</evidence>
<evidence type="ECO:0000256" key="1">
    <source>
        <dbReference type="SAM" id="MobiDB-lite"/>
    </source>
</evidence>
<gene>
    <name evidence="2" type="ORF">MHI_LOCUS714104</name>
</gene>
<organism evidence="2 3">
    <name type="scientific">Heterotrigona itama</name>
    <dbReference type="NCBI Taxonomy" id="395501"/>
    <lineage>
        <taxon>Eukaryota</taxon>
        <taxon>Metazoa</taxon>
        <taxon>Ecdysozoa</taxon>
        <taxon>Arthropoda</taxon>
        <taxon>Hexapoda</taxon>
        <taxon>Insecta</taxon>
        <taxon>Pterygota</taxon>
        <taxon>Neoptera</taxon>
        <taxon>Endopterygota</taxon>
        <taxon>Hymenoptera</taxon>
        <taxon>Apocrita</taxon>
        <taxon>Aculeata</taxon>
        <taxon>Apoidea</taxon>
        <taxon>Anthophila</taxon>
        <taxon>Apidae</taxon>
        <taxon>Heterotrigona</taxon>
    </lineage>
</organism>
<dbReference type="Proteomes" id="UP000752696">
    <property type="component" value="Unassembled WGS sequence"/>
</dbReference>
<dbReference type="EMBL" id="CAJDYZ010009864">
    <property type="protein sequence ID" value="CAD1477182.1"/>
    <property type="molecule type" value="Genomic_DNA"/>
</dbReference>
<comment type="caution">
    <text evidence="2">The sequence shown here is derived from an EMBL/GenBank/DDBJ whole genome shotgun (WGS) entry which is preliminary data.</text>
</comment>
<dbReference type="AlphaFoldDB" id="A0A6V7HBJ1"/>
<name>A0A6V7HBJ1_9HYME</name>
<evidence type="ECO:0000313" key="2">
    <source>
        <dbReference type="EMBL" id="CAD1477182.1"/>
    </source>
</evidence>
<keyword evidence="3" id="KW-1185">Reference proteome</keyword>
<proteinExistence type="predicted"/>
<dbReference type="OrthoDB" id="7616485at2759"/>
<feature type="region of interest" description="Disordered" evidence="1">
    <location>
        <begin position="71"/>
        <end position="104"/>
    </location>
</feature>